<dbReference type="Pfam" id="PF00356">
    <property type="entry name" value="LacI"/>
    <property type="match status" value="1"/>
</dbReference>
<dbReference type="SUPFAM" id="SSF47413">
    <property type="entry name" value="lambda repressor-like DNA-binding domains"/>
    <property type="match status" value="1"/>
</dbReference>
<dbReference type="GO" id="GO:0003700">
    <property type="term" value="F:DNA-binding transcription factor activity"/>
    <property type="evidence" value="ECO:0007669"/>
    <property type="project" value="TreeGrafter"/>
</dbReference>
<gene>
    <name evidence="6" type="ORF">HD841_003040</name>
</gene>
<dbReference type="Gene3D" id="3.40.50.2300">
    <property type="match status" value="2"/>
</dbReference>
<dbReference type="RefSeq" id="WP_179509645.1">
    <property type="nucleotide sequence ID" value="NZ_JACCBY010000004.1"/>
</dbReference>
<evidence type="ECO:0000259" key="5">
    <source>
        <dbReference type="PROSITE" id="PS50932"/>
    </source>
</evidence>
<evidence type="ECO:0000313" key="6">
    <source>
        <dbReference type="EMBL" id="NYD91233.1"/>
    </source>
</evidence>
<organism evidence="6 7">
    <name type="scientific">Sphingomonas melonis</name>
    <dbReference type="NCBI Taxonomy" id="152682"/>
    <lineage>
        <taxon>Bacteria</taxon>
        <taxon>Pseudomonadati</taxon>
        <taxon>Pseudomonadota</taxon>
        <taxon>Alphaproteobacteria</taxon>
        <taxon>Sphingomonadales</taxon>
        <taxon>Sphingomonadaceae</taxon>
        <taxon>Sphingomonas</taxon>
    </lineage>
</organism>
<reference evidence="6 7" key="2">
    <citation type="submission" date="2020-08" db="EMBL/GenBank/DDBJ databases">
        <title>The Agave Microbiome: Exploring the role of microbial communities in plant adaptations to desert environments.</title>
        <authorList>
            <person name="Partida-Martinez L.P."/>
        </authorList>
    </citation>
    <scope>NUCLEOTIDE SEQUENCE [LARGE SCALE GENOMIC DNA]</scope>
    <source>
        <strain evidence="6 7">AS2.3</strain>
    </source>
</reference>
<proteinExistence type="predicted"/>
<dbReference type="InterPro" id="IPR000843">
    <property type="entry name" value="HTH_LacI"/>
</dbReference>
<dbReference type="SMART" id="SM00354">
    <property type="entry name" value="HTH_LACI"/>
    <property type="match status" value="1"/>
</dbReference>
<dbReference type="InterPro" id="IPR028082">
    <property type="entry name" value="Peripla_BP_I"/>
</dbReference>
<dbReference type="AlphaFoldDB" id="A0A7Y9K1Q8"/>
<dbReference type="Proteomes" id="UP000517753">
    <property type="component" value="Unassembled WGS sequence"/>
</dbReference>
<sequence length="342" mass="36085">MESGIRTARVTLHSVAAAAGVSKSTVSRILDERLPVADNETARRVRQVAAELGYVRDSAAASLRRGQTMTIGVIVPRLTDTVMAMLYEAIAAACARTGRMALVATTGDRVEEEARAAELLLQRGVDGLILATARDGDELPRALAERGIAYVLALRTDGESSSAIGDDQLGGYLATRHLIDLGHRRIGIIAGPSYASSASGRLAGYRQAMAEQGLAPSDDHIVESSFSIDAGTDAALRLMRLDPRPTAIFAVNDNTAIGAMSALVNLGLRVPEDVSLVGYNDIPIVGRLPTPLTSVRVPFDQIATIALEMLIAGRKTQATGVRQVAPTLIPRRSTARAPMDAG</sequence>
<evidence type="ECO:0000313" key="7">
    <source>
        <dbReference type="Proteomes" id="UP000517753"/>
    </source>
</evidence>
<dbReference type="Pfam" id="PF13377">
    <property type="entry name" value="Peripla_BP_3"/>
    <property type="match status" value="1"/>
</dbReference>
<evidence type="ECO:0000256" key="4">
    <source>
        <dbReference type="ARBA" id="ARBA00023163"/>
    </source>
</evidence>
<reference evidence="6 7" key="1">
    <citation type="submission" date="2020-07" db="EMBL/GenBank/DDBJ databases">
        <authorList>
            <person name="Partida-Martinez L."/>
            <person name="Huntemann M."/>
            <person name="Clum A."/>
            <person name="Wang J."/>
            <person name="Palaniappan K."/>
            <person name="Ritter S."/>
            <person name="Chen I.-M."/>
            <person name="Stamatis D."/>
            <person name="Reddy T."/>
            <person name="O'Malley R."/>
            <person name="Daum C."/>
            <person name="Shapiro N."/>
            <person name="Ivanova N."/>
            <person name="Kyrpides N."/>
            <person name="Woyke T."/>
        </authorList>
    </citation>
    <scope>NUCLEOTIDE SEQUENCE [LARGE SCALE GENOMIC DNA]</scope>
    <source>
        <strain evidence="6 7">AS2.3</strain>
    </source>
</reference>
<keyword evidence="7" id="KW-1185">Reference proteome</keyword>
<keyword evidence="3" id="KW-0238">DNA-binding</keyword>
<dbReference type="CDD" id="cd01392">
    <property type="entry name" value="HTH_LacI"/>
    <property type="match status" value="1"/>
</dbReference>
<dbReference type="PROSITE" id="PS50932">
    <property type="entry name" value="HTH_LACI_2"/>
    <property type="match status" value="1"/>
</dbReference>
<dbReference type="GO" id="GO:0000976">
    <property type="term" value="F:transcription cis-regulatory region binding"/>
    <property type="evidence" value="ECO:0007669"/>
    <property type="project" value="TreeGrafter"/>
</dbReference>
<name>A0A7Y9K1Q8_9SPHN</name>
<dbReference type="EMBL" id="JACCBY010000004">
    <property type="protein sequence ID" value="NYD91233.1"/>
    <property type="molecule type" value="Genomic_DNA"/>
</dbReference>
<evidence type="ECO:0000256" key="2">
    <source>
        <dbReference type="ARBA" id="ARBA00023015"/>
    </source>
</evidence>
<keyword evidence="4" id="KW-0804">Transcription</keyword>
<accession>A0A7Y9K1Q8</accession>
<comment type="caution">
    <text evidence="6">The sequence shown here is derived from an EMBL/GenBank/DDBJ whole genome shotgun (WGS) entry which is preliminary data.</text>
</comment>
<dbReference type="CDD" id="cd06285">
    <property type="entry name" value="PBP1_LacI-like"/>
    <property type="match status" value="1"/>
</dbReference>
<keyword evidence="2" id="KW-0805">Transcription regulation</keyword>
<keyword evidence="1" id="KW-0678">Repressor</keyword>
<dbReference type="InterPro" id="IPR010982">
    <property type="entry name" value="Lambda_DNA-bd_dom_sf"/>
</dbReference>
<evidence type="ECO:0000256" key="3">
    <source>
        <dbReference type="ARBA" id="ARBA00023125"/>
    </source>
</evidence>
<dbReference type="SUPFAM" id="SSF53822">
    <property type="entry name" value="Periplasmic binding protein-like I"/>
    <property type="match status" value="1"/>
</dbReference>
<dbReference type="PANTHER" id="PTHR30146:SF148">
    <property type="entry name" value="HTH-TYPE TRANSCRIPTIONAL REPRESSOR PURR-RELATED"/>
    <property type="match status" value="1"/>
</dbReference>
<evidence type="ECO:0000256" key="1">
    <source>
        <dbReference type="ARBA" id="ARBA00022491"/>
    </source>
</evidence>
<protein>
    <submittedName>
        <fullName evidence="6">LacI family transcriptional regulator</fullName>
    </submittedName>
</protein>
<feature type="domain" description="HTH lacI-type" evidence="5">
    <location>
        <begin position="10"/>
        <end position="65"/>
    </location>
</feature>
<dbReference type="PANTHER" id="PTHR30146">
    <property type="entry name" value="LACI-RELATED TRANSCRIPTIONAL REPRESSOR"/>
    <property type="match status" value="1"/>
</dbReference>
<dbReference type="InterPro" id="IPR046335">
    <property type="entry name" value="LacI/GalR-like_sensor"/>
</dbReference>
<dbReference type="Gene3D" id="1.10.260.40">
    <property type="entry name" value="lambda repressor-like DNA-binding domains"/>
    <property type="match status" value="1"/>
</dbReference>